<dbReference type="Proteomes" id="UP000076871">
    <property type="component" value="Unassembled WGS sequence"/>
</dbReference>
<organism evidence="1 2">
    <name type="scientific">Laetiporus sulphureus 93-53</name>
    <dbReference type="NCBI Taxonomy" id="1314785"/>
    <lineage>
        <taxon>Eukaryota</taxon>
        <taxon>Fungi</taxon>
        <taxon>Dikarya</taxon>
        <taxon>Basidiomycota</taxon>
        <taxon>Agaricomycotina</taxon>
        <taxon>Agaricomycetes</taxon>
        <taxon>Polyporales</taxon>
        <taxon>Laetiporus</taxon>
    </lineage>
</organism>
<protein>
    <submittedName>
        <fullName evidence="1">Uncharacterized protein</fullName>
    </submittedName>
</protein>
<gene>
    <name evidence="1" type="ORF">LAESUDRAFT_650204</name>
</gene>
<sequence length="53" mass="6313">MYRRQYSIVVAYALTDYRSQGQTMENVFINMVRPPTRKLSLFNLYIALLRSHS</sequence>
<evidence type="ECO:0000313" key="1">
    <source>
        <dbReference type="EMBL" id="KZT07959.1"/>
    </source>
</evidence>
<dbReference type="AlphaFoldDB" id="A0A165EY40"/>
<reference evidence="1 2" key="1">
    <citation type="journal article" date="2016" name="Mol. Biol. Evol.">
        <title>Comparative Genomics of Early-Diverging Mushroom-Forming Fungi Provides Insights into the Origins of Lignocellulose Decay Capabilities.</title>
        <authorList>
            <person name="Nagy L.G."/>
            <person name="Riley R."/>
            <person name="Tritt A."/>
            <person name="Adam C."/>
            <person name="Daum C."/>
            <person name="Floudas D."/>
            <person name="Sun H."/>
            <person name="Yadav J.S."/>
            <person name="Pangilinan J."/>
            <person name="Larsson K.H."/>
            <person name="Matsuura K."/>
            <person name="Barry K."/>
            <person name="Labutti K."/>
            <person name="Kuo R."/>
            <person name="Ohm R.A."/>
            <person name="Bhattacharya S.S."/>
            <person name="Shirouzu T."/>
            <person name="Yoshinaga Y."/>
            <person name="Martin F.M."/>
            <person name="Grigoriev I.V."/>
            <person name="Hibbett D.S."/>
        </authorList>
    </citation>
    <scope>NUCLEOTIDE SEQUENCE [LARGE SCALE GENOMIC DNA]</scope>
    <source>
        <strain evidence="1 2">93-53</strain>
    </source>
</reference>
<proteinExistence type="predicted"/>
<dbReference type="EMBL" id="KV427617">
    <property type="protein sequence ID" value="KZT07959.1"/>
    <property type="molecule type" value="Genomic_DNA"/>
</dbReference>
<evidence type="ECO:0000313" key="2">
    <source>
        <dbReference type="Proteomes" id="UP000076871"/>
    </source>
</evidence>
<dbReference type="STRING" id="1314785.A0A165EY40"/>
<dbReference type="RefSeq" id="XP_040765699.1">
    <property type="nucleotide sequence ID" value="XM_040904225.1"/>
</dbReference>
<dbReference type="OrthoDB" id="2986975at2759"/>
<dbReference type="GeneID" id="63821255"/>
<name>A0A165EY40_9APHY</name>
<accession>A0A165EY40</accession>
<keyword evidence="2" id="KW-1185">Reference proteome</keyword>
<dbReference type="InParanoid" id="A0A165EY40"/>